<sequence>MCGRSAAANRRCPRTSMTAVGSRRGVTVAVRRLVAGGWRLAATTAATTNALATATATATATSTTKALATMTATAKAKASPTARRPRGSWSKAAGARSKAGQGRGEQRWGCRCSLVEPLYPSALPPRASFPDARAPPPLPQPSRPRVNPSPEERIADAISARSSVAGRVCAGAYEARTDFGRRRAVPVRCLRFVSLLRRACRPAAVARVWAWAGHRRDARTIVTRVYIVSKAIYLILS</sequence>
<feature type="region of interest" description="Disordered" evidence="1">
    <location>
        <begin position="73"/>
        <end position="106"/>
    </location>
</feature>
<feature type="region of interest" description="Disordered" evidence="1">
    <location>
        <begin position="125"/>
        <end position="150"/>
    </location>
</feature>
<proteinExistence type="predicted"/>
<dbReference type="EMBL" id="BPQB01000326">
    <property type="protein sequence ID" value="GJF01026.1"/>
    <property type="molecule type" value="Genomic_DNA"/>
</dbReference>
<feature type="compositionally biased region" description="Pro residues" evidence="1">
    <location>
        <begin position="133"/>
        <end position="142"/>
    </location>
</feature>
<evidence type="ECO:0000313" key="2">
    <source>
        <dbReference type="EMBL" id="GJF01026.1"/>
    </source>
</evidence>
<dbReference type="Proteomes" id="UP000703269">
    <property type="component" value="Unassembled WGS sequence"/>
</dbReference>
<dbReference type="AlphaFoldDB" id="A0A9P3GZ81"/>
<protein>
    <submittedName>
        <fullName evidence="2">Uncharacterized protein</fullName>
    </submittedName>
</protein>
<feature type="compositionally biased region" description="Low complexity" evidence="1">
    <location>
        <begin position="73"/>
        <end position="82"/>
    </location>
</feature>
<evidence type="ECO:0000313" key="3">
    <source>
        <dbReference type="Proteomes" id="UP000703269"/>
    </source>
</evidence>
<evidence type="ECO:0000256" key="1">
    <source>
        <dbReference type="SAM" id="MobiDB-lite"/>
    </source>
</evidence>
<reference evidence="2 3" key="1">
    <citation type="submission" date="2021-08" db="EMBL/GenBank/DDBJ databases">
        <title>Draft Genome Sequence of Phanerochaete sordida strain YK-624.</title>
        <authorList>
            <person name="Mori T."/>
            <person name="Dohra H."/>
            <person name="Suzuki T."/>
            <person name="Kawagishi H."/>
            <person name="Hirai H."/>
        </authorList>
    </citation>
    <scope>NUCLEOTIDE SEQUENCE [LARGE SCALE GENOMIC DNA]</scope>
    <source>
        <strain evidence="2 3">YK-624</strain>
    </source>
</reference>
<name>A0A9P3GZ81_9APHY</name>
<gene>
    <name evidence="2" type="ORF">PsYK624_173320</name>
</gene>
<comment type="caution">
    <text evidence="2">The sequence shown here is derived from an EMBL/GenBank/DDBJ whole genome shotgun (WGS) entry which is preliminary data.</text>
</comment>
<organism evidence="2 3">
    <name type="scientific">Phanerochaete sordida</name>
    <dbReference type="NCBI Taxonomy" id="48140"/>
    <lineage>
        <taxon>Eukaryota</taxon>
        <taxon>Fungi</taxon>
        <taxon>Dikarya</taxon>
        <taxon>Basidiomycota</taxon>
        <taxon>Agaricomycotina</taxon>
        <taxon>Agaricomycetes</taxon>
        <taxon>Polyporales</taxon>
        <taxon>Phanerochaetaceae</taxon>
        <taxon>Phanerochaete</taxon>
    </lineage>
</organism>
<accession>A0A9P3GZ81</accession>
<keyword evidence="3" id="KW-1185">Reference proteome</keyword>